<organism evidence="2 3">
    <name type="scientific">Liparis tanakae</name>
    <name type="common">Tanaka's snailfish</name>
    <dbReference type="NCBI Taxonomy" id="230148"/>
    <lineage>
        <taxon>Eukaryota</taxon>
        <taxon>Metazoa</taxon>
        <taxon>Chordata</taxon>
        <taxon>Craniata</taxon>
        <taxon>Vertebrata</taxon>
        <taxon>Euteleostomi</taxon>
        <taxon>Actinopterygii</taxon>
        <taxon>Neopterygii</taxon>
        <taxon>Teleostei</taxon>
        <taxon>Neoteleostei</taxon>
        <taxon>Acanthomorphata</taxon>
        <taxon>Eupercaria</taxon>
        <taxon>Perciformes</taxon>
        <taxon>Cottioidei</taxon>
        <taxon>Cottales</taxon>
        <taxon>Liparidae</taxon>
        <taxon>Liparis</taxon>
    </lineage>
</organism>
<feature type="region of interest" description="Disordered" evidence="1">
    <location>
        <begin position="1"/>
        <end position="28"/>
    </location>
</feature>
<evidence type="ECO:0000256" key="1">
    <source>
        <dbReference type="SAM" id="MobiDB-lite"/>
    </source>
</evidence>
<evidence type="ECO:0000313" key="3">
    <source>
        <dbReference type="Proteomes" id="UP000314294"/>
    </source>
</evidence>
<comment type="caution">
    <text evidence="2">The sequence shown here is derived from an EMBL/GenBank/DDBJ whole genome shotgun (WGS) entry which is preliminary data.</text>
</comment>
<dbReference type="EMBL" id="SRLO01000446">
    <property type="protein sequence ID" value="TNN55763.1"/>
    <property type="molecule type" value="Genomic_DNA"/>
</dbReference>
<reference evidence="2 3" key="1">
    <citation type="submission" date="2019-03" db="EMBL/GenBank/DDBJ databases">
        <title>First draft genome of Liparis tanakae, snailfish: a comprehensive survey of snailfish specific genes.</title>
        <authorList>
            <person name="Kim W."/>
            <person name="Song I."/>
            <person name="Jeong J.-H."/>
            <person name="Kim D."/>
            <person name="Kim S."/>
            <person name="Ryu S."/>
            <person name="Song J.Y."/>
            <person name="Lee S.K."/>
        </authorList>
    </citation>
    <scope>NUCLEOTIDE SEQUENCE [LARGE SCALE GENOMIC DNA]</scope>
    <source>
        <tissue evidence="2">Muscle</tissue>
    </source>
</reference>
<proteinExistence type="predicted"/>
<keyword evidence="3" id="KW-1185">Reference proteome</keyword>
<name>A0A4Z2GSK9_9TELE</name>
<gene>
    <name evidence="2" type="ORF">EYF80_034011</name>
</gene>
<dbReference type="Proteomes" id="UP000314294">
    <property type="component" value="Unassembled WGS sequence"/>
</dbReference>
<dbReference type="AlphaFoldDB" id="A0A4Z2GSK9"/>
<protein>
    <submittedName>
        <fullName evidence="2">Uncharacterized protein</fullName>
    </submittedName>
</protein>
<feature type="region of interest" description="Disordered" evidence="1">
    <location>
        <begin position="44"/>
        <end position="74"/>
    </location>
</feature>
<sequence length="83" mass="8790">MYLQPPTIQHFGSCPPERVGDNAGEGGLKVEKRTPEWMSTILLSDRGPKGGSNPCNHGYLGPGPGYEREAEGGKGLKAACSTF</sequence>
<evidence type="ECO:0000313" key="2">
    <source>
        <dbReference type="EMBL" id="TNN55763.1"/>
    </source>
</evidence>
<accession>A0A4Z2GSK9</accession>